<dbReference type="InterPro" id="IPR001304">
    <property type="entry name" value="C-type_lectin-like"/>
</dbReference>
<dbReference type="SUPFAM" id="SSF56436">
    <property type="entry name" value="C-type lectin-like"/>
    <property type="match status" value="1"/>
</dbReference>
<dbReference type="CDD" id="cd03603">
    <property type="entry name" value="CLECT_VCBS"/>
    <property type="match status" value="1"/>
</dbReference>
<protein>
    <submittedName>
        <fullName evidence="2">T9SS type B sorting domain-containing protein</fullName>
    </submittedName>
</protein>
<dbReference type="PROSITE" id="PS50041">
    <property type="entry name" value="C_TYPE_LECTIN_2"/>
    <property type="match status" value="1"/>
</dbReference>
<name>A0ABY9Y0W8_9FLAO</name>
<dbReference type="InterPro" id="IPR026341">
    <property type="entry name" value="T9SS_type_B"/>
</dbReference>
<dbReference type="NCBIfam" id="TIGR04131">
    <property type="entry name" value="Bac_Flav_CTERM"/>
    <property type="match status" value="1"/>
</dbReference>
<dbReference type="PANTHER" id="PTHR22803">
    <property type="entry name" value="MANNOSE, PHOSPHOLIPASE, LECTIN RECEPTOR RELATED"/>
    <property type="match status" value="1"/>
</dbReference>
<dbReference type="Gene3D" id="3.10.100.10">
    <property type="entry name" value="Mannose-Binding Protein A, subunit A"/>
    <property type="match status" value="1"/>
</dbReference>
<dbReference type="InterPro" id="IPR034007">
    <property type="entry name" value="CTLD_bac"/>
</dbReference>
<dbReference type="Pfam" id="PF19081">
    <property type="entry name" value="Ig_7"/>
    <property type="match status" value="3"/>
</dbReference>
<proteinExistence type="predicted"/>
<evidence type="ECO:0000313" key="3">
    <source>
        <dbReference type="Proteomes" id="UP001303407"/>
    </source>
</evidence>
<keyword evidence="3" id="KW-1185">Reference proteome</keyword>
<feature type="domain" description="C-type lectin" evidence="1">
    <location>
        <begin position="147"/>
        <end position="273"/>
    </location>
</feature>
<dbReference type="RefSeq" id="WP_415861817.1">
    <property type="nucleotide sequence ID" value="NZ_CP134536.1"/>
</dbReference>
<sequence length="1103" mass="120017">MYKKAIYTIFYIVFFIFSTNFCWSQNEAPTLTAIGNQPYCPKSEINIVTDFTVVDPDDTEIEAFYIQISTGYISSQDTLTLLGTHSNIVTSWSSLEGKLTLSGVASAPVSYDDFIAAIKDIVFKSTSNNPTNKTFSITIGDANYLPSTGHYYEYVPDLGITWTDARVAAESLTYFGLQGYLATITSADEAQLSGEQAAGAGWLGATDEGAEGVWKWVTGPEADEVFWNGGNNGSTPTYANWNINQPDNAWGGVGEDYLHVTDPTIGTRGAWNDLRVGGDGPGPYNPKGYIVEYGGMPEEIPLNIATSSSIYTTSIVSTKPSSICGSGAITLEATASGGADVLWFDTPTGGDPIVKGTTYTIPNLTTTTTYYALASFNGCYEGVRRPVIATVKQIPSIDSVVGDLVCESGSGTLSATASAGIINWYTTPTGGDPIVKGTTYTTPVLNTTTTYYVDATLNGCTTLTRTAVTLTVQKIPLPTAVANQRFCDIENATISNLAITGNLVLWYAAATGGTPLDNTIPLTTNTTYYASQTLNSCESLSRLPVNVVIDETVVIPQSSFIPVLYECDTMDDSDDTNGFTLFDLTTNETVLLNGKSASNFTFNYFSDLAYSIPIATPSNAYRNTIKDGQIIYVRIINNLNNSCFTETSFEIKVIALPVIQSSIVFKNCDEDGIADGFTDFNLAEANDVISNNNSSNLNFTYYKSLNNASIGNNDNEISGSIYNNIDGNKVFARVENSYGCYRVSTVNLQVSATAFPQGLVEELDVCDEDDVIDGKYTFDLTQADNIFLNQFPPQNLSVHYYKTRNEAQLEQNEILTKTNYINDNPFSEVLFVRVESEDNGECFGIGPHLLLTVHPRPEFEVDNSAIYCLDNNPITLTTFNPKGNYTYQWKDESGQVVSNLPYAEVLSGGEYTVIAFSNFGCESFPVSFSVVESAIATISSEDISIVELTANNSIKINNANNNLGIGDYEFSLDNSNGPYQDEPVFQYVGAGSHTVYVKDKNGCGIASIEVFVLGFPKFFTPNNDGTNDTWQIKGLGTDYTNASKVSIYNRYGKLIKQLTSKSGAWDGTFNGELLPDSDYWFLAELVEVTGETRIHRGHFSLIR</sequence>
<dbReference type="Pfam" id="PF13585">
    <property type="entry name" value="CHU_C"/>
    <property type="match status" value="1"/>
</dbReference>
<accession>A0ABY9Y0W8</accession>
<dbReference type="InterPro" id="IPR016187">
    <property type="entry name" value="CTDL_fold"/>
</dbReference>
<dbReference type="InterPro" id="IPR016186">
    <property type="entry name" value="C-type_lectin-like/link_sf"/>
</dbReference>
<evidence type="ECO:0000313" key="2">
    <source>
        <dbReference type="EMBL" id="WNH11837.1"/>
    </source>
</evidence>
<dbReference type="InterPro" id="IPR050111">
    <property type="entry name" value="C-type_lectin/snaclec_domain"/>
</dbReference>
<dbReference type="EMBL" id="CP134536">
    <property type="protein sequence ID" value="WNH11837.1"/>
    <property type="molecule type" value="Genomic_DNA"/>
</dbReference>
<dbReference type="Proteomes" id="UP001303407">
    <property type="component" value="Chromosome"/>
</dbReference>
<dbReference type="InterPro" id="IPR044023">
    <property type="entry name" value="Ig_7"/>
</dbReference>
<organism evidence="2 3">
    <name type="scientific">Thalassobellus suaedae</name>
    <dbReference type="NCBI Taxonomy" id="3074124"/>
    <lineage>
        <taxon>Bacteria</taxon>
        <taxon>Pseudomonadati</taxon>
        <taxon>Bacteroidota</taxon>
        <taxon>Flavobacteriia</taxon>
        <taxon>Flavobacteriales</taxon>
        <taxon>Flavobacteriaceae</taxon>
        <taxon>Thalassobellus</taxon>
    </lineage>
</organism>
<reference evidence="2 3" key="1">
    <citation type="submission" date="2023-09" db="EMBL/GenBank/DDBJ databases">
        <title>Thalassobella suaedae gen. nov., sp. nov., a marine bacterium of the family Flavobacteriaceae isolated from a halophyte Suaeda japonica.</title>
        <authorList>
            <person name="Lee S.Y."/>
            <person name="Hwang C.Y."/>
        </authorList>
    </citation>
    <scope>NUCLEOTIDE SEQUENCE [LARGE SCALE GENOMIC DNA]</scope>
    <source>
        <strain evidence="2 3">HL-DH10</strain>
    </source>
</reference>
<gene>
    <name evidence="2" type="ORF">RHP49_13120</name>
</gene>
<evidence type="ECO:0000259" key="1">
    <source>
        <dbReference type="PROSITE" id="PS50041"/>
    </source>
</evidence>